<feature type="transmembrane region" description="Helical" evidence="1">
    <location>
        <begin position="16"/>
        <end position="43"/>
    </location>
</feature>
<keyword evidence="1" id="KW-0472">Membrane</keyword>
<feature type="transmembrane region" description="Helical" evidence="1">
    <location>
        <begin position="105"/>
        <end position="124"/>
    </location>
</feature>
<feature type="transmembrane region" description="Helical" evidence="1">
    <location>
        <begin position="80"/>
        <end position="96"/>
    </location>
</feature>
<dbReference type="Proteomes" id="UP000318242">
    <property type="component" value="Unassembled WGS sequence"/>
</dbReference>
<dbReference type="Pfam" id="PF11086">
    <property type="entry name" value="DUF2878"/>
    <property type="match status" value="1"/>
</dbReference>
<keyword evidence="3" id="KW-1185">Reference proteome</keyword>
<evidence type="ECO:0000256" key="1">
    <source>
        <dbReference type="SAM" id="Phobius"/>
    </source>
</evidence>
<gene>
    <name evidence="2" type="ORF">VCO01S_30570</name>
</gene>
<keyword evidence="1" id="KW-0812">Transmembrane</keyword>
<feature type="transmembrane region" description="Helical" evidence="1">
    <location>
        <begin position="139"/>
        <end position="159"/>
    </location>
</feature>
<keyword evidence="1" id="KW-1133">Transmembrane helix</keyword>
<protein>
    <submittedName>
        <fullName evidence="2">Zinc ABC transporter permease</fullName>
    </submittedName>
</protein>
<evidence type="ECO:0000313" key="2">
    <source>
        <dbReference type="EMBL" id="GEA61864.1"/>
    </source>
</evidence>
<proteinExistence type="predicted"/>
<dbReference type="EMBL" id="BJLH01000014">
    <property type="protein sequence ID" value="GEA61864.1"/>
    <property type="molecule type" value="Genomic_DNA"/>
</dbReference>
<reference evidence="2 3" key="1">
    <citation type="submission" date="2019-06" db="EMBL/GenBank/DDBJ databases">
        <title>Whole genome shotgun sequence of Vibrio comitans NBRC 102076.</title>
        <authorList>
            <person name="Hosoyama A."/>
            <person name="Uohara A."/>
            <person name="Ohji S."/>
            <person name="Ichikawa N."/>
        </authorList>
    </citation>
    <scope>NUCLEOTIDE SEQUENCE [LARGE SCALE GENOMIC DNA]</scope>
    <source>
        <strain evidence="2 3">NBRC 102076</strain>
    </source>
</reference>
<sequence length="177" mass="20145">MMDKGLLVKSIWFQGLWFLAVIGRDSTFFLLLLAVGATLIYSVKKDQINLAWLATLVIIGIVLDTFHGFIGLFLFPQSWIPAWLILLWVIFIWYAYQMKTILTRFPLPIVSMIGALGAAGSYFAGLKLGAVQWPYSDELTFVVLTIEWFLLFALVIYSLKALDKRGKGHNHHETHHT</sequence>
<organism evidence="2 3">
    <name type="scientific">Vibrio comitans NBRC 102076</name>
    <dbReference type="NCBI Taxonomy" id="1219078"/>
    <lineage>
        <taxon>Bacteria</taxon>
        <taxon>Pseudomonadati</taxon>
        <taxon>Pseudomonadota</taxon>
        <taxon>Gammaproteobacteria</taxon>
        <taxon>Vibrionales</taxon>
        <taxon>Vibrionaceae</taxon>
        <taxon>Vibrio</taxon>
    </lineage>
</organism>
<evidence type="ECO:0000313" key="3">
    <source>
        <dbReference type="Proteomes" id="UP000318242"/>
    </source>
</evidence>
<name>A0A4Y3ISM2_9VIBR</name>
<comment type="caution">
    <text evidence="2">The sequence shown here is derived from an EMBL/GenBank/DDBJ whole genome shotgun (WGS) entry which is preliminary data.</text>
</comment>
<dbReference type="AlphaFoldDB" id="A0A4Y3ISM2"/>
<dbReference type="InterPro" id="IPR021306">
    <property type="entry name" value="DUF2878"/>
</dbReference>
<accession>A0A4Y3ISM2</accession>
<feature type="transmembrane region" description="Helical" evidence="1">
    <location>
        <begin position="50"/>
        <end position="74"/>
    </location>
</feature>